<dbReference type="InterPro" id="IPR009057">
    <property type="entry name" value="Homeodomain-like_sf"/>
</dbReference>
<keyword evidence="3" id="KW-0804">Transcription</keyword>
<dbReference type="AlphaFoldDB" id="A0A2N7WZL3"/>
<gene>
    <name evidence="6" type="ORF">C0Z20_21335</name>
</gene>
<dbReference type="InterPro" id="IPR011075">
    <property type="entry name" value="TetR_C"/>
</dbReference>
<evidence type="ECO:0000256" key="1">
    <source>
        <dbReference type="ARBA" id="ARBA00023015"/>
    </source>
</evidence>
<accession>A0A2N7WZL3</accession>
<sequence length="188" mass="20679">METTSTVREQILEHAITLMMLRGYNGFSYRDLSELVGVKTSSIHYYFPSKDDLVLEAVNEYSSEVLQALGSIDAALAADAKLSKYAKLFARTLGDGDQICLCGMLAADIGSLPDNVRLAVQAFFKANESWLSKVLAQGVQEKTIAIAGKPEHAARALFAAYQGSVLTSRLFHTKSRMDEVEALWRIPK</sequence>
<dbReference type="EMBL" id="PNYC01000014">
    <property type="protein sequence ID" value="PMS34933.1"/>
    <property type="molecule type" value="Genomic_DNA"/>
</dbReference>
<evidence type="ECO:0000256" key="2">
    <source>
        <dbReference type="ARBA" id="ARBA00023125"/>
    </source>
</evidence>
<dbReference type="RefSeq" id="WP_018443419.1">
    <property type="nucleotide sequence ID" value="NZ_KB890209.1"/>
</dbReference>
<dbReference type="PANTHER" id="PTHR47506">
    <property type="entry name" value="TRANSCRIPTIONAL REGULATORY PROTEIN"/>
    <property type="match status" value="1"/>
</dbReference>
<keyword evidence="2 4" id="KW-0238">DNA-binding</keyword>
<evidence type="ECO:0000313" key="6">
    <source>
        <dbReference type="EMBL" id="PMS34933.1"/>
    </source>
</evidence>
<dbReference type="OrthoDB" id="5293507at2"/>
<dbReference type="Pfam" id="PF16925">
    <property type="entry name" value="TetR_C_13"/>
    <property type="match status" value="1"/>
</dbReference>
<dbReference type="Pfam" id="PF00440">
    <property type="entry name" value="TetR_N"/>
    <property type="match status" value="1"/>
</dbReference>
<evidence type="ECO:0000259" key="5">
    <source>
        <dbReference type="PROSITE" id="PS50977"/>
    </source>
</evidence>
<feature type="DNA-binding region" description="H-T-H motif" evidence="4">
    <location>
        <begin position="28"/>
        <end position="47"/>
    </location>
</feature>
<keyword evidence="1" id="KW-0805">Transcription regulation</keyword>
<dbReference type="SUPFAM" id="SSF46689">
    <property type="entry name" value="Homeodomain-like"/>
    <property type="match status" value="1"/>
</dbReference>
<protein>
    <submittedName>
        <fullName evidence="6">TetR/AcrR family transcriptional regulator</fullName>
    </submittedName>
</protein>
<feature type="domain" description="HTH tetR-type" evidence="5">
    <location>
        <begin position="5"/>
        <end position="65"/>
    </location>
</feature>
<dbReference type="GO" id="GO:0003677">
    <property type="term" value="F:DNA binding"/>
    <property type="evidence" value="ECO:0007669"/>
    <property type="project" value="UniProtKB-UniRule"/>
</dbReference>
<name>A0A2N7WZL3_9BURK</name>
<dbReference type="InterPro" id="IPR036271">
    <property type="entry name" value="Tet_transcr_reg_TetR-rel_C_sf"/>
</dbReference>
<organism evidence="6 7">
    <name type="scientific">Trinickia symbiotica</name>
    <dbReference type="NCBI Taxonomy" id="863227"/>
    <lineage>
        <taxon>Bacteria</taxon>
        <taxon>Pseudomonadati</taxon>
        <taxon>Pseudomonadota</taxon>
        <taxon>Betaproteobacteria</taxon>
        <taxon>Burkholderiales</taxon>
        <taxon>Burkholderiaceae</taxon>
        <taxon>Trinickia</taxon>
    </lineage>
</organism>
<comment type="caution">
    <text evidence="6">The sequence shown here is derived from an EMBL/GenBank/DDBJ whole genome shotgun (WGS) entry which is preliminary data.</text>
</comment>
<evidence type="ECO:0000256" key="3">
    <source>
        <dbReference type="ARBA" id="ARBA00023163"/>
    </source>
</evidence>
<dbReference type="PRINTS" id="PR00455">
    <property type="entry name" value="HTHTETR"/>
</dbReference>
<dbReference type="PROSITE" id="PS50977">
    <property type="entry name" value="HTH_TETR_2"/>
    <property type="match status" value="1"/>
</dbReference>
<keyword evidence="7" id="KW-1185">Reference proteome</keyword>
<evidence type="ECO:0000256" key="4">
    <source>
        <dbReference type="PROSITE-ProRule" id="PRU00335"/>
    </source>
</evidence>
<dbReference type="Gene3D" id="1.10.357.10">
    <property type="entry name" value="Tetracycline Repressor, domain 2"/>
    <property type="match status" value="1"/>
</dbReference>
<dbReference type="STRING" id="863227.GCA_000373005_04805"/>
<reference evidence="6 7" key="1">
    <citation type="submission" date="2018-01" db="EMBL/GenBank/DDBJ databases">
        <title>Whole genome analyses suggest that Burkholderia sensu lato contains two further novel genera in the rhizoxinica-symbiotica group Mycetohabitans gen. nov., and Trinickia gen. nov.: implications for the evolution of diazotrophy and nodulation in the Burkholderiaceae.</title>
        <authorList>
            <person name="Estrada-de los Santos P."/>
            <person name="Palmer M."/>
            <person name="Chavez-Ramirez B."/>
            <person name="Beukes C."/>
            <person name="Steenkamp E.T."/>
            <person name="Hirsch A.M."/>
            <person name="Manyaka P."/>
            <person name="Maluk M."/>
            <person name="Lafos M."/>
            <person name="Crook M."/>
            <person name="Gross E."/>
            <person name="Simon M.F."/>
            <person name="Bueno dos Reis Junior F."/>
            <person name="Poole P.S."/>
            <person name="Venter S.N."/>
            <person name="James E.K."/>
        </authorList>
    </citation>
    <scope>NUCLEOTIDE SEQUENCE [LARGE SCALE GENOMIC DNA]</scope>
    <source>
        <strain evidence="6 7">JPY 581</strain>
    </source>
</reference>
<dbReference type="PANTHER" id="PTHR47506:SF1">
    <property type="entry name" value="HTH-TYPE TRANSCRIPTIONAL REGULATOR YJDC"/>
    <property type="match status" value="1"/>
</dbReference>
<dbReference type="Proteomes" id="UP000235777">
    <property type="component" value="Unassembled WGS sequence"/>
</dbReference>
<proteinExistence type="predicted"/>
<dbReference type="InterPro" id="IPR001647">
    <property type="entry name" value="HTH_TetR"/>
</dbReference>
<evidence type="ECO:0000313" key="7">
    <source>
        <dbReference type="Proteomes" id="UP000235777"/>
    </source>
</evidence>
<dbReference type="SUPFAM" id="SSF48498">
    <property type="entry name" value="Tetracyclin repressor-like, C-terminal domain"/>
    <property type="match status" value="1"/>
</dbReference>